<dbReference type="HOGENOM" id="CLU_361206_0_0_3"/>
<feature type="domain" description="Guanylate cyclase" evidence="20">
    <location>
        <begin position="600"/>
        <end position="727"/>
    </location>
</feature>
<gene>
    <name evidence="21" type="ORF">MC7420_6447</name>
</gene>
<dbReference type="InterPro" id="IPR050401">
    <property type="entry name" value="Cyclic_nucleotide_synthase"/>
</dbReference>
<dbReference type="Gene3D" id="3.30.70.1230">
    <property type="entry name" value="Nucleotide cyclase"/>
    <property type="match status" value="1"/>
</dbReference>
<evidence type="ECO:0000256" key="1">
    <source>
        <dbReference type="ARBA" id="ARBA00001593"/>
    </source>
</evidence>
<dbReference type="InterPro" id="IPR018297">
    <property type="entry name" value="A/G_cyclase_CS"/>
</dbReference>
<dbReference type="Pfam" id="PF13426">
    <property type="entry name" value="PAS_9"/>
    <property type="match status" value="1"/>
</dbReference>
<dbReference type="SMART" id="SM00044">
    <property type="entry name" value="CYCc"/>
    <property type="match status" value="1"/>
</dbReference>
<dbReference type="PROSITE" id="PS50112">
    <property type="entry name" value="PAS"/>
    <property type="match status" value="1"/>
</dbReference>
<name>B4VQU0_9CYAN</name>
<feature type="domain" description="PAS" evidence="19">
    <location>
        <begin position="450"/>
        <end position="486"/>
    </location>
</feature>
<evidence type="ECO:0000256" key="11">
    <source>
        <dbReference type="ARBA" id="ARBA00022998"/>
    </source>
</evidence>
<keyword evidence="6" id="KW-0479">Metal-binding</keyword>
<comment type="subcellular location">
    <subcellularLocation>
        <location evidence="2">Membrane</location>
    </subcellularLocation>
</comment>
<feature type="transmembrane region" description="Helical" evidence="18">
    <location>
        <begin position="41"/>
        <end position="63"/>
    </location>
</feature>
<dbReference type="GO" id="GO:0006171">
    <property type="term" value="P:cAMP biosynthetic process"/>
    <property type="evidence" value="ECO:0007669"/>
    <property type="project" value="UniProtKB-KW"/>
</dbReference>
<dbReference type="GO" id="GO:0004016">
    <property type="term" value="F:adenylate cyclase activity"/>
    <property type="evidence" value="ECO:0007669"/>
    <property type="project" value="UniProtKB-EC"/>
</dbReference>
<reference evidence="21 22" key="1">
    <citation type="submission" date="2008-07" db="EMBL/GenBank/DDBJ databases">
        <authorList>
            <person name="Tandeau de Marsac N."/>
            <person name="Ferriera S."/>
            <person name="Johnson J."/>
            <person name="Kravitz S."/>
            <person name="Beeson K."/>
            <person name="Sutton G."/>
            <person name="Rogers Y.-H."/>
            <person name="Friedman R."/>
            <person name="Frazier M."/>
            <person name="Venter J.C."/>
        </authorList>
    </citation>
    <scope>NUCLEOTIDE SEQUENCE [LARGE SCALE GENOMIC DNA]</scope>
    <source>
        <strain evidence="21 22">PCC 7420</strain>
    </source>
</reference>
<dbReference type="FunFam" id="3.30.70.1230:FF:000033">
    <property type="entry name" value="Adenylate cyclase"/>
    <property type="match status" value="1"/>
</dbReference>
<keyword evidence="13 17" id="KW-0456">Lyase</keyword>
<accession>B4VQU0</accession>
<keyword evidence="8" id="KW-0067">ATP-binding</keyword>
<keyword evidence="10 18" id="KW-1133">Transmembrane helix</keyword>
<keyword evidence="12 18" id="KW-0472">Membrane</keyword>
<evidence type="ECO:0000256" key="16">
    <source>
        <dbReference type="ARBA" id="ARBA00064436"/>
    </source>
</evidence>
<evidence type="ECO:0000256" key="14">
    <source>
        <dbReference type="ARBA" id="ARBA00032597"/>
    </source>
</evidence>
<comment type="similarity">
    <text evidence="17">Belongs to the adenylyl cyclase class-4/guanylyl cyclase family.</text>
</comment>
<dbReference type="SMART" id="SM00091">
    <property type="entry name" value="PAS"/>
    <property type="match status" value="2"/>
</dbReference>
<evidence type="ECO:0000313" key="21">
    <source>
        <dbReference type="EMBL" id="EDX75792.1"/>
    </source>
</evidence>
<evidence type="ECO:0000256" key="13">
    <source>
        <dbReference type="ARBA" id="ARBA00023239"/>
    </source>
</evidence>
<dbReference type="AlphaFoldDB" id="B4VQU0"/>
<dbReference type="eggNOG" id="COG2114">
    <property type="taxonomic scope" value="Bacteria"/>
</dbReference>
<dbReference type="STRING" id="118168.MC7420_6447"/>
<protein>
    <recommendedName>
        <fullName evidence="4">Adenylate cyclase</fullName>
        <ecNumber evidence="3">4.6.1.1</ecNumber>
    </recommendedName>
    <alternativeName>
        <fullName evidence="14">ATP pyrophosphate-lyase</fullName>
    </alternativeName>
    <alternativeName>
        <fullName evidence="15">Adenylyl cyclase</fullName>
    </alternativeName>
</protein>
<dbReference type="SUPFAM" id="SSF55073">
    <property type="entry name" value="Nucleotide cyclase"/>
    <property type="match status" value="1"/>
</dbReference>
<dbReference type="SUPFAM" id="SSF55785">
    <property type="entry name" value="PYP-like sensor domain (PAS domain)"/>
    <property type="match status" value="2"/>
</dbReference>
<evidence type="ECO:0000256" key="7">
    <source>
        <dbReference type="ARBA" id="ARBA00022741"/>
    </source>
</evidence>
<sequence>MSLAHPNQLPTFRRFLIGLLLILVGLDTLNPSRISTLSLGSIVFTVIVLFPLPAWVLSLFTATKTGQDKGVEEPRSRGDNGDGANPRSLSVIGLILIVGWLLVSRYAYLCPWLTGVSLAIASGLLVRRFLLEIEWKLAAGSVLAAIAQSDTHTPDQLIEQVTRLLYELCQADAAIALRQLDQVTAQSLVSFPSTALPNQLTTPKLFAEALTHKRTLFYGNYPATPKAAPVLVAKGTKSLAVLPLRKEQTTQEQGAILLLWYRQTYLPSYQRHFLDLLLGELHTLLRLQTTTFRLEQLQARYNAILEIPQGVVFVDISGGQGWLNPAGAKLLGLKQGDVEPSAIAQAMATLRSSADNQEEIAKQAAQLFSQPEAEIHDWIWTFSQPQSLVLSISSFPTYGQDIQGRLWLFNDITEKYLAQQALAERTTQLETANEQLETVNDALRFTQFSIDRAADAIFWIGQNGKLLYVNYAACRLLGYPLNDLLSMKIHEIDANFTAQSWSDHWQIIQQCGSLCLESHHRSKTGKRIPVEVRISYLEFNGKEYNCAFVRDITERKQAEKALRWEQEKADRLLLNILPKPIAERLKQETCLIADRFADVTILFADLVGFTDISARMPPTQLVFLLNQIFSRFDQLTEKHGLEKIKTIGDAYMIASGIPTPRKDHAETMIEMALDMQIAIARFNQFQDENFCLRIGINSGPVIAGVIGTKKFIYDLWGDAVNTASRMESHGIPDKIQVTEMTYKLCKDKFLFEQRGQIPVKGKGDMMTYIVISRK</sequence>
<dbReference type="InterPro" id="IPR000014">
    <property type="entry name" value="PAS"/>
</dbReference>
<evidence type="ECO:0000256" key="4">
    <source>
        <dbReference type="ARBA" id="ARBA00021420"/>
    </source>
</evidence>
<dbReference type="GO" id="GO:0005886">
    <property type="term" value="C:plasma membrane"/>
    <property type="evidence" value="ECO:0007669"/>
    <property type="project" value="UniProtKB-ARBA"/>
</dbReference>
<dbReference type="EC" id="4.6.1.1" evidence="3"/>
<evidence type="ECO:0000256" key="12">
    <source>
        <dbReference type="ARBA" id="ARBA00023136"/>
    </source>
</evidence>
<evidence type="ECO:0000259" key="20">
    <source>
        <dbReference type="PROSITE" id="PS50125"/>
    </source>
</evidence>
<dbReference type="NCBIfam" id="TIGR00229">
    <property type="entry name" value="sensory_box"/>
    <property type="match status" value="1"/>
</dbReference>
<dbReference type="PROSITE" id="PS50125">
    <property type="entry name" value="GUANYLATE_CYCLASE_2"/>
    <property type="match status" value="1"/>
</dbReference>
<dbReference type="CDD" id="cd00130">
    <property type="entry name" value="PAS"/>
    <property type="match status" value="1"/>
</dbReference>
<evidence type="ECO:0000256" key="18">
    <source>
        <dbReference type="SAM" id="Phobius"/>
    </source>
</evidence>
<keyword evidence="11" id="KW-0115">cAMP biosynthesis</keyword>
<evidence type="ECO:0000256" key="5">
    <source>
        <dbReference type="ARBA" id="ARBA00022692"/>
    </source>
</evidence>
<dbReference type="PROSITE" id="PS00452">
    <property type="entry name" value="GUANYLATE_CYCLASE_1"/>
    <property type="match status" value="1"/>
</dbReference>
<evidence type="ECO:0000256" key="17">
    <source>
        <dbReference type="RuleBase" id="RU000405"/>
    </source>
</evidence>
<evidence type="ECO:0000256" key="8">
    <source>
        <dbReference type="ARBA" id="ARBA00022840"/>
    </source>
</evidence>
<keyword evidence="7" id="KW-0547">Nucleotide-binding</keyword>
<feature type="transmembrane region" description="Helical" evidence="18">
    <location>
        <begin position="84"/>
        <end position="103"/>
    </location>
</feature>
<keyword evidence="5 18" id="KW-0812">Transmembrane</keyword>
<evidence type="ECO:0000256" key="10">
    <source>
        <dbReference type="ARBA" id="ARBA00022989"/>
    </source>
</evidence>
<keyword evidence="9" id="KW-0460">Magnesium</keyword>
<proteinExistence type="inferred from homology"/>
<dbReference type="InterPro" id="IPR029787">
    <property type="entry name" value="Nucleotide_cyclase"/>
</dbReference>
<evidence type="ECO:0000256" key="2">
    <source>
        <dbReference type="ARBA" id="ARBA00004370"/>
    </source>
</evidence>
<evidence type="ECO:0000256" key="6">
    <source>
        <dbReference type="ARBA" id="ARBA00022723"/>
    </source>
</evidence>
<evidence type="ECO:0000256" key="9">
    <source>
        <dbReference type="ARBA" id="ARBA00022842"/>
    </source>
</evidence>
<organism evidence="21 22">
    <name type="scientific">Coleofasciculus chthonoplastes PCC 7420</name>
    <dbReference type="NCBI Taxonomy" id="118168"/>
    <lineage>
        <taxon>Bacteria</taxon>
        <taxon>Bacillati</taxon>
        <taxon>Cyanobacteriota</taxon>
        <taxon>Cyanophyceae</taxon>
        <taxon>Coleofasciculales</taxon>
        <taxon>Coleofasciculaceae</taxon>
        <taxon>Coleofasciculus</taxon>
    </lineage>
</organism>
<evidence type="ECO:0000313" key="22">
    <source>
        <dbReference type="Proteomes" id="UP000003835"/>
    </source>
</evidence>
<dbReference type="EMBL" id="DS989848">
    <property type="protein sequence ID" value="EDX75792.1"/>
    <property type="molecule type" value="Genomic_DNA"/>
</dbReference>
<dbReference type="GO" id="GO:0035556">
    <property type="term" value="P:intracellular signal transduction"/>
    <property type="evidence" value="ECO:0007669"/>
    <property type="project" value="InterPro"/>
</dbReference>
<dbReference type="InterPro" id="IPR035965">
    <property type="entry name" value="PAS-like_dom_sf"/>
</dbReference>
<dbReference type="Gene3D" id="3.30.450.20">
    <property type="entry name" value="PAS domain"/>
    <property type="match status" value="2"/>
</dbReference>
<comment type="subunit">
    <text evidence="16">Homodimer. Can also exist as monomer.</text>
</comment>
<evidence type="ECO:0000256" key="3">
    <source>
        <dbReference type="ARBA" id="ARBA00012201"/>
    </source>
</evidence>
<dbReference type="GO" id="GO:0005524">
    <property type="term" value="F:ATP binding"/>
    <property type="evidence" value="ECO:0007669"/>
    <property type="project" value="UniProtKB-KW"/>
</dbReference>
<comment type="catalytic activity">
    <reaction evidence="1">
        <text>ATP = 3',5'-cyclic AMP + diphosphate</text>
        <dbReference type="Rhea" id="RHEA:15389"/>
        <dbReference type="ChEBI" id="CHEBI:30616"/>
        <dbReference type="ChEBI" id="CHEBI:33019"/>
        <dbReference type="ChEBI" id="CHEBI:58165"/>
        <dbReference type="EC" id="4.6.1.1"/>
    </reaction>
</comment>
<dbReference type="GO" id="GO:0046872">
    <property type="term" value="F:metal ion binding"/>
    <property type="evidence" value="ECO:0007669"/>
    <property type="project" value="UniProtKB-KW"/>
</dbReference>
<evidence type="ECO:0000259" key="19">
    <source>
        <dbReference type="PROSITE" id="PS50112"/>
    </source>
</evidence>
<keyword evidence="22" id="KW-1185">Reference proteome</keyword>
<dbReference type="Proteomes" id="UP000003835">
    <property type="component" value="Unassembled WGS sequence"/>
</dbReference>
<dbReference type="InterPro" id="IPR001054">
    <property type="entry name" value="A/G_cyclase"/>
</dbReference>
<dbReference type="PANTHER" id="PTHR11920:SF335">
    <property type="entry name" value="GUANYLATE CYCLASE"/>
    <property type="match status" value="1"/>
</dbReference>
<evidence type="ECO:0000256" key="15">
    <source>
        <dbReference type="ARBA" id="ARBA00032637"/>
    </source>
</evidence>
<dbReference type="Pfam" id="PF00211">
    <property type="entry name" value="Guanylate_cyc"/>
    <property type="match status" value="1"/>
</dbReference>
<dbReference type="CDD" id="cd07302">
    <property type="entry name" value="CHD"/>
    <property type="match status" value="1"/>
</dbReference>
<dbReference type="PANTHER" id="PTHR11920">
    <property type="entry name" value="GUANYLYL CYCLASE"/>
    <property type="match status" value="1"/>
</dbReference>
<dbReference type="eggNOG" id="COG5002">
    <property type="taxonomic scope" value="Bacteria"/>
</dbReference>